<keyword evidence="1" id="KW-0472">Membrane</keyword>
<reference evidence="3" key="1">
    <citation type="submission" date="2025-08" db="UniProtKB">
        <authorList>
            <consortium name="RefSeq"/>
        </authorList>
    </citation>
    <scope>IDENTIFICATION</scope>
    <source>
        <tissue evidence="3">Total insect</tissue>
    </source>
</reference>
<dbReference type="GeneID" id="117645649"/>
<dbReference type="AlphaFoldDB" id="A0A6P8Z5C5"/>
<feature type="transmembrane region" description="Helical" evidence="1">
    <location>
        <begin position="38"/>
        <end position="56"/>
    </location>
</feature>
<evidence type="ECO:0000313" key="3">
    <source>
        <dbReference type="RefSeq" id="XP_034241822.1"/>
    </source>
</evidence>
<sequence length="83" mass="8855">MLPDPHCQSFCFTCTVVGSRTAAMANWTSPSASVWLDGLFYLAVALSLAKLALVAWGSPAASACLRIIGEWLWEISAPARRAA</sequence>
<keyword evidence="2" id="KW-1185">Reference proteome</keyword>
<organism evidence="3">
    <name type="scientific">Thrips palmi</name>
    <name type="common">Melon thrips</name>
    <dbReference type="NCBI Taxonomy" id="161013"/>
    <lineage>
        <taxon>Eukaryota</taxon>
        <taxon>Metazoa</taxon>
        <taxon>Ecdysozoa</taxon>
        <taxon>Arthropoda</taxon>
        <taxon>Hexapoda</taxon>
        <taxon>Insecta</taxon>
        <taxon>Pterygota</taxon>
        <taxon>Neoptera</taxon>
        <taxon>Paraneoptera</taxon>
        <taxon>Thysanoptera</taxon>
        <taxon>Terebrantia</taxon>
        <taxon>Thripoidea</taxon>
        <taxon>Thripidae</taxon>
        <taxon>Thrips</taxon>
    </lineage>
</organism>
<dbReference type="Proteomes" id="UP000515158">
    <property type="component" value="Unplaced"/>
</dbReference>
<evidence type="ECO:0000256" key="1">
    <source>
        <dbReference type="SAM" id="Phobius"/>
    </source>
</evidence>
<name>A0A6P8Z5C5_THRPL</name>
<proteinExistence type="predicted"/>
<gene>
    <name evidence="3" type="primary">LOC117645649</name>
</gene>
<dbReference type="RefSeq" id="XP_034241822.1">
    <property type="nucleotide sequence ID" value="XM_034385931.1"/>
</dbReference>
<dbReference type="KEGG" id="tpal:117645649"/>
<evidence type="ECO:0000313" key="2">
    <source>
        <dbReference type="Proteomes" id="UP000515158"/>
    </source>
</evidence>
<keyword evidence="1" id="KW-0812">Transmembrane</keyword>
<protein>
    <submittedName>
        <fullName evidence="3">Uncharacterized protein LOC117645649</fullName>
    </submittedName>
</protein>
<dbReference type="InParanoid" id="A0A6P8Z5C5"/>
<keyword evidence="1" id="KW-1133">Transmembrane helix</keyword>
<accession>A0A6P8Z5C5</accession>